<dbReference type="NCBIfam" id="NF004741">
    <property type="entry name" value="PRK06076.1-2"/>
    <property type="match status" value="1"/>
</dbReference>
<evidence type="ECO:0000256" key="9">
    <source>
        <dbReference type="ARBA" id="ARBA00022989"/>
    </source>
</evidence>
<feature type="domain" description="4Fe-4S ferredoxin-type" evidence="19">
    <location>
        <begin position="453"/>
        <end position="483"/>
    </location>
</feature>
<dbReference type="SUPFAM" id="SSF54862">
    <property type="entry name" value="4Fe-4S ferredoxins"/>
    <property type="match status" value="1"/>
</dbReference>
<keyword evidence="2 16" id="KW-1003">Cell membrane</keyword>
<feature type="binding site" evidence="16">
    <location>
        <position position="463"/>
    </location>
    <ligand>
        <name>[4Fe-4S] cluster</name>
        <dbReference type="ChEBI" id="CHEBI:49883"/>
        <label>1</label>
    </ligand>
</feature>
<dbReference type="InterPro" id="IPR018086">
    <property type="entry name" value="NADH_UbQ_OxRdtase_su1_CS"/>
</dbReference>
<accession>A0A7K0D919</accession>
<evidence type="ECO:0000256" key="11">
    <source>
        <dbReference type="ARBA" id="ARBA00023014"/>
    </source>
</evidence>
<dbReference type="PANTHER" id="PTHR11432:SF3">
    <property type="entry name" value="NADH-UBIQUINONE OXIDOREDUCTASE CHAIN 1"/>
    <property type="match status" value="1"/>
</dbReference>
<feature type="transmembrane region" description="Helical" evidence="15">
    <location>
        <begin position="352"/>
        <end position="371"/>
    </location>
</feature>
<keyword evidence="13 16" id="KW-0830">Ubiquinone</keyword>
<evidence type="ECO:0000256" key="18">
    <source>
        <dbReference type="SAM" id="MobiDB-lite"/>
    </source>
</evidence>
<dbReference type="PROSITE" id="PS00667">
    <property type="entry name" value="COMPLEX1_ND1_1"/>
    <property type="match status" value="1"/>
</dbReference>
<keyword evidence="20" id="KW-0560">Oxidoreductase</keyword>
<feature type="binding site" evidence="16">
    <location>
        <position position="508"/>
    </location>
    <ligand>
        <name>[4Fe-4S] cluster</name>
        <dbReference type="ChEBI" id="CHEBI:49883"/>
        <label>2</label>
    </ligand>
</feature>
<feature type="binding site" evidence="16">
    <location>
        <position position="466"/>
    </location>
    <ligand>
        <name>[4Fe-4S] cluster</name>
        <dbReference type="ChEBI" id="CHEBI:49883"/>
        <label>1</label>
    </ligand>
</feature>
<evidence type="ECO:0000313" key="20">
    <source>
        <dbReference type="EMBL" id="MQY22099.1"/>
    </source>
</evidence>
<gene>
    <name evidence="20" type="primary">ndhA</name>
    <name evidence="15" type="synonym">nuoH</name>
    <name evidence="16" type="synonym">nuoI</name>
    <name evidence="20" type="ORF">NRB20_52120</name>
</gene>
<dbReference type="Proteomes" id="UP000438448">
    <property type="component" value="Unassembled WGS sequence"/>
</dbReference>
<comment type="cofactor">
    <cofactor evidence="16">
        <name>[4Fe-4S] cluster</name>
        <dbReference type="ChEBI" id="CHEBI:49883"/>
    </cofactor>
    <text evidence="16">Binds 2 [4Fe-4S] clusters per subunit.</text>
</comment>
<dbReference type="PROSITE" id="PS00668">
    <property type="entry name" value="COMPLEX1_ND1_2"/>
    <property type="match status" value="1"/>
</dbReference>
<dbReference type="GO" id="GO:0005506">
    <property type="term" value="F:iron ion binding"/>
    <property type="evidence" value="ECO:0007669"/>
    <property type="project" value="UniProtKB-UniRule"/>
</dbReference>
<evidence type="ECO:0000259" key="19">
    <source>
        <dbReference type="PROSITE" id="PS51379"/>
    </source>
</evidence>
<evidence type="ECO:0000256" key="10">
    <source>
        <dbReference type="ARBA" id="ARBA00023004"/>
    </source>
</evidence>
<reference evidence="20 21" key="1">
    <citation type="submission" date="2019-10" db="EMBL/GenBank/DDBJ databases">
        <title>Nocardia macrotermitis sp. nov. and Nocardia aurantia sp. nov., isolated from the gut of fungus growing-termite Macrotermes natalensis.</title>
        <authorList>
            <person name="Benndorf R."/>
            <person name="Schwitalla J."/>
            <person name="Martin K."/>
            <person name="De Beer W."/>
            <person name="Kaster A.-K."/>
            <person name="Vollmers J."/>
            <person name="Poulsen M."/>
            <person name="Beemelmanns C."/>
        </authorList>
    </citation>
    <scope>NUCLEOTIDE SEQUENCE [LARGE SCALE GENOMIC DNA]</scope>
    <source>
        <strain evidence="20 21">RB20</strain>
    </source>
</reference>
<dbReference type="Gene3D" id="3.30.70.3270">
    <property type="match status" value="1"/>
</dbReference>
<keyword evidence="10 16" id="KW-0408">Iron</keyword>
<dbReference type="InterPro" id="IPR010226">
    <property type="entry name" value="NADH_quinone_OxRdtase_chainI"/>
</dbReference>
<dbReference type="InterPro" id="IPR001694">
    <property type="entry name" value="NADH_UbQ_OxRdtase_su1/FPO"/>
</dbReference>
<evidence type="ECO:0000256" key="8">
    <source>
        <dbReference type="ARBA" id="ARBA00022967"/>
    </source>
</evidence>
<evidence type="ECO:0000256" key="7">
    <source>
        <dbReference type="ARBA" id="ARBA00022737"/>
    </source>
</evidence>
<feature type="domain" description="4Fe-4S ferredoxin-type" evidence="19">
    <location>
        <begin position="499"/>
        <end position="528"/>
    </location>
</feature>
<dbReference type="InterPro" id="IPR017900">
    <property type="entry name" value="4Fe4S_Fe_S_CS"/>
</dbReference>
<feature type="transmembrane region" description="Helical" evidence="15">
    <location>
        <begin position="12"/>
        <end position="36"/>
    </location>
</feature>
<comment type="subcellular location">
    <subcellularLocation>
        <location evidence="15 17">Cell membrane</location>
        <topology evidence="15 17">Multi-pass membrane protein</topology>
    </subcellularLocation>
    <subcellularLocation>
        <location evidence="16">Cell membrane</location>
        <topology evidence="16">Peripheral membrane protein</topology>
    </subcellularLocation>
    <subcellularLocation>
        <location evidence="1">Membrane</location>
        <topology evidence="1">Multi-pass membrane protein</topology>
    </subcellularLocation>
</comment>
<keyword evidence="11 16" id="KW-0411">Iron-sulfur</keyword>
<dbReference type="RefSeq" id="WP_319945391.1">
    <property type="nucleotide sequence ID" value="NZ_WEGK01000012.1"/>
</dbReference>
<dbReference type="GO" id="GO:0050136">
    <property type="term" value="F:NADH dehydrogenase (quinone) (non-electrogenic) activity"/>
    <property type="evidence" value="ECO:0007669"/>
    <property type="project" value="UniProtKB-UniRule"/>
</dbReference>
<dbReference type="Pfam" id="PF12838">
    <property type="entry name" value="Fer4_7"/>
    <property type="match status" value="1"/>
</dbReference>
<dbReference type="PANTHER" id="PTHR11432">
    <property type="entry name" value="NADH DEHYDROGENASE SUBUNIT 1"/>
    <property type="match status" value="1"/>
</dbReference>
<evidence type="ECO:0000256" key="15">
    <source>
        <dbReference type="HAMAP-Rule" id="MF_01350"/>
    </source>
</evidence>
<protein>
    <recommendedName>
        <fullName evidence="15 16">Multifunctional fusion protein</fullName>
    </recommendedName>
    <domain>
        <recommendedName>
            <fullName evidence="16">NADH-quinone oxidoreductase subunit I</fullName>
            <ecNumber evidence="16">7.1.1.-</ecNumber>
        </recommendedName>
        <alternativeName>
            <fullName evidence="16">NADH dehydrogenase I subunit I</fullName>
        </alternativeName>
        <alternativeName>
            <fullName evidence="16">NDH-1 subunit I</fullName>
        </alternativeName>
    </domain>
    <domain>
        <recommendedName>
            <fullName evidence="15">NADH-quinone oxidoreductase subunit H</fullName>
        </recommendedName>
        <alternativeName>
            <fullName evidence="15">NADH dehydrogenase I subunit H</fullName>
        </alternativeName>
        <alternativeName>
            <fullName evidence="15">NDH-1 subunit H</fullName>
        </alternativeName>
    </domain>
</protein>
<dbReference type="EMBL" id="WEGK01000012">
    <property type="protein sequence ID" value="MQY22099.1"/>
    <property type="molecule type" value="Genomic_DNA"/>
</dbReference>
<organism evidence="20 21">
    <name type="scientific">Nocardia macrotermitis</name>
    <dbReference type="NCBI Taxonomy" id="2585198"/>
    <lineage>
        <taxon>Bacteria</taxon>
        <taxon>Bacillati</taxon>
        <taxon>Actinomycetota</taxon>
        <taxon>Actinomycetes</taxon>
        <taxon>Mycobacteriales</taxon>
        <taxon>Nocardiaceae</taxon>
        <taxon>Nocardia</taxon>
    </lineage>
</organism>
<keyword evidence="8 16" id="KW-1278">Translocase</keyword>
<evidence type="ECO:0000313" key="21">
    <source>
        <dbReference type="Proteomes" id="UP000438448"/>
    </source>
</evidence>
<comment type="subunit">
    <text evidence="16">NDH-1 is composed of 14 different subunits. Subunits NuoA, H, J, K, L, M, N constitute the membrane sector of the complex.</text>
</comment>
<evidence type="ECO:0000256" key="12">
    <source>
        <dbReference type="ARBA" id="ARBA00023027"/>
    </source>
</evidence>
<feature type="binding site" evidence="16">
    <location>
        <position position="511"/>
    </location>
    <ligand>
        <name>[4Fe-4S] cluster</name>
        <dbReference type="ChEBI" id="CHEBI:49883"/>
        <label>2</label>
    </ligand>
</feature>
<dbReference type="NCBIfam" id="TIGR01971">
    <property type="entry name" value="NuoI"/>
    <property type="match status" value="1"/>
</dbReference>
<feature type="binding site" evidence="16">
    <location>
        <position position="518"/>
    </location>
    <ligand>
        <name>[4Fe-4S] cluster</name>
        <dbReference type="ChEBI" id="CHEBI:49883"/>
        <label>1</label>
    </ligand>
</feature>
<dbReference type="NCBIfam" id="NF004537">
    <property type="entry name" value="PRK05888.1-3"/>
    <property type="match status" value="1"/>
</dbReference>
<feature type="transmembrane region" description="Helical" evidence="15">
    <location>
        <begin position="285"/>
        <end position="306"/>
    </location>
</feature>
<evidence type="ECO:0000256" key="3">
    <source>
        <dbReference type="ARBA" id="ARBA00022485"/>
    </source>
</evidence>
<dbReference type="HAMAP" id="MF_01351">
    <property type="entry name" value="NDH1_NuoI"/>
    <property type="match status" value="1"/>
</dbReference>
<dbReference type="HAMAP" id="MF_01350">
    <property type="entry name" value="NDH1_NuoH"/>
    <property type="match status" value="1"/>
</dbReference>
<evidence type="ECO:0000256" key="5">
    <source>
        <dbReference type="ARBA" id="ARBA00022719"/>
    </source>
</evidence>
<dbReference type="GO" id="GO:0051539">
    <property type="term" value="F:4 iron, 4 sulfur cluster binding"/>
    <property type="evidence" value="ECO:0007669"/>
    <property type="project" value="UniProtKB-KW"/>
</dbReference>
<keyword evidence="21" id="KW-1185">Reference proteome</keyword>
<name>A0A7K0D919_9NOCA</name>
<evidence type="ECO:0000256" key="16">
    <source>
        <dbReference type="HAMAP-Rule" id="MF_01351"/>
    </source>
</evidence>
<dbReference type="FunFam" id="3.30.70.3270:FF:000007">
    <property type="entry name" value="NADH-quinone oxidoreductase subunit I"/>
    <property type="match status" value="1"/>
</dbReference>
<evidence type="ECO:0000256" key="6">
    <source>
        <dbReference type="ARBA" id="ARBA00022723"/>
    </source>
</evidence>
<dbReference type="EC" id="7.1.1.-" evidence="16"/>
<feature type="transmembrane region" description="Helical" evidence="15">
    <location>
        <begin position="83"/>
        <end position="105"/>
    </location>
</feature>
<evidence type="ECO:0000256" key="13">
    <source>
        <dbReference type="ARBA" id="ARBA00023075"/>
    </source>
</evidence>
<keyword evidence="14 16" id="KW-0472">Membrane</keyword>
<evidence type="ECO:0000256" key="14">
    <source>
        <dbReference type="ARBA" id="ARBA00023136"/>
    </source>
</evidence>
<dbReference type="NCBIfam" id="NF004743">
    <property type="entry name" value="PRK06076.1-4"/>
    <property type="match status" value="1"/>
</dbReference>
<comment type="similarity">
    <text evidence="16">Belongs to the complex I 23 kDa subunit family.</text>
</comment>
<dbReference type="GO" id="GO:0005886">
    <property type="term" value="C:plasma membrane"/>
    <property type="evidence" value="ECO:0007669"/>
    <property type="project" value="UniProtKB-SubCell"/>
</dbReference>
<keyword evidence="7" id="KW-0677">Repeat</keyword>
<comment type="catalytic activity">
    <reaction evidence="16">
        <text>a quinone + NADH + 5 H(+)(in) = a quinol + NAD(+) + 4 H(+)(out)</text>
        <dbReference type="Rhea" id="RHEA:57888"/>
        <dbReference type="ChEBI" id="CHEBI:15378"/>
        <dbReference type="ChEBI" id="CHEBI:24646"/>
        <dbReference type="ChEBI" id="CHEBI:57540"/>
        <dbReference type="ChEBI" id="CHEBI:57945"/>
        <dbReference type="ChEBI" id="CHEBI:132124"/>
    </reaction>
</comment>
<comment type="caution">
    <text evidence="20">The sequence shown here is derived from an EMBL/GenBank/DDBJ whole genome shotgun (WGS) entry which is preliminary data.</text>
</comment>
<proteinExistence type="inferred from homology"/>
<dbReference type="PROSITE" id="PS51379">
    <property type="entry name" value="4FE4S_FER_2"/>
    <property type="match status" value="2"/>
</dbReference>
<dbReference type="AlphaFoldDB" id="A0A7K0D919"/>
<feature type="transmembrane region" description="Helical" evidence="15">
    <location>
        <begin position="252"/>
        <end position="273"/>
    </location>
</feature>
<feature type="region of interest" description="Disordered" evidence="18">
    <location>
        <begin position="379"/>
        <end position="408"/>
    </location>
</feature>
<keyword evidence="4 15" id="KW-0812">Transmembrane</keyword>
<dbReference type="GO" id="GO:0048038">
    <property type="term" value="F:quinone binding"/>
    <property type="evidence" value="ECO:0007669"/>
    <property type="project" value="UniProtKB-KW"/>
</dbReference>
<keyword evidence="3 16" id="KW-0004">4Fe-4S</keyword>
<feature type="transmembrane region" description="Helical" evidence="15">
    <location>
        <begin position="318"/>
        <end position="340"/>
    </location>
</feature>
<comment type="function">
    <text evidence="15">NDH-1 shuttles electrons from NADH, via FMN and iron-sulfur (Fe-S) centers, to quinones in the respiratory chain. The immediate electron acceptor for the enzyme in this species is believed to be ubiquinone. Couples the redox reaction to proton translocation (for every two electrons transferred, four hydrogen ions are translocated across the cytoplasmic membrane), and thus conserves the redox energy in a proton gradient. This subunit may bind ubiquinone.</text>
</comment>
<evidence type="ECO:0000256" key="2">
    <source>
        <dbReference type="ARBA" id="ARBA00022475"/>
    </source>
</evidence>
<feature type="transmembrane region" description="Helical" evidence="15">
    <location>
        <begin position="125"/>
        <end position="147"/>
    </location>
</feature>
<feature type="binding site" evidence="16">
    <location>
        <position position="514"/>
    </location>
    <ligand>
        <name>[4Fe-4S] cluster</name>
        <dbReference type="ChEBI" id="CHEBI:49883"/>
        <label>2</label>
    </ligand>
</feature>
<keyword evidence="9 15" id="KW-1133">Transmembrane helix</keyword>
<sequence length="600" mass="65550">MSDLGAFGHDPWWLVVVKCVAIFIFLLLIPMLGVYAERKIVAFMQMRVGPNRVGPGGTLQSIADGVKMLLKEDIVPAIVDKPIFVLAPVISLIPAVMAFAVIPFGPEVSFFGTRTPLQLTDMPVGVLYILAMASIGVYGIVLAGWASGSTYPLLGGLRSTAQVISYEIAMAACFAAVFLLTGTMSTSGIVAHQFGTWNVFLLLPSFVIYAVSMVGETNRAPFDLPEAEGELVGGFHTEYSSLKFAMFMMAEYINMGTVSALATTLFFGGWHAPFPLNLWAGANSGWWPLLWFTAKVWVFLFVFIWLRGTLPRLRYDQFMNLGWKLLIPASLLWVMVVATLKVLQDNGYHVQTAGLVIGGIVLTLLLLAAVVRAGLRGNDRPTPAESAATTEYAGFPVPPMPTAPAATGPKPGLLEPFGGFAVTFLTMFKKPNTEFYPEVKEPTAPRYHGRHQLNRHPDGLEKCIGCELCAWACPADAIYVEGADNTETERFSPGERYGRVYQINYLRCIGCGLCIEACPTRALTMTNEYELADDNRADLIYEKDRLLAPLEPGMTLPPHAMIPDTTEQDYYLGTIDVLGTLAAGRDPNQESEPHPEGALR</sequence>
<feature type="binding site" evidence="16">
    <location>
        <position position="469"/>
    </location>
    <ligand>
        <name>[4Fe-4S] cluster</name>
        <dbReference type="ChEBI" id="CHEBI:49883"/>
        <label>1</label>
    </ligand>
</feature>
<dbReference type="InterPro" id="IPR017896">
    <property type="entry name" value="4Fe4S_Fe-S-bd"/>
</dbReference>
<dbReference type="PROSITE" id="PS00198">
    <property type="entry name" value="4FE4S_FER_1"/>
    <property type="match status" value="2"/>
</dbReference>
<feature type="transmembrane region" description="Helical" evidence="15">
    <location>
        <begin position="168"/>
        <end position="191"/>
    </location>
</feature>
<evidence type="ECO:0000256" key="4">
    <source>
        <dbReference type="ARBA" id="ARBA00022692"/>
    </source>
</evidence>
<keyword evidence="12 16" id="KW-0520">NAD</keyword>
<feature type="binding site" evidence="16">
    <location>
        <position position="473"/>
    </location>
    <ligand>
        <name>[4Fe-4S] cluster</name>
        <dbReference type="ChEBI" id="CHEBI:49883"/>
        <label>2</label>
    </ligand>
</feature>
<evidence type="ECO:0000256" key="17">
    <source>
        <dbReference type="RuleBase" id="RU000471"/>
    </source>
</evidence>
<evidence type="ECO:0000256" key="1">
    <source>
        <dbReference type="ARBA" id="ARBA00004141"/>
    </source>
</evidence>
<comment type="similarity">
    <text evidence="15 17">Belongs to the complex I subunit 1 family.</text>
</comment>
<keyword evidence="6 16" id="KW-0479">Metal-binding</keyword>
<dbReference type="Pfam" id="PF00146">
    <property type="entry name" value="NADHdh"/>
    <property type="match status" value="1"/>
</dbReference>
<feature type="transmembrane region" description="Helical" evidence="15">
    <location>
        <begin position="197"/>
        <end position="215"/>
    </location>
</feature>
<dbReference type="GO" id="GO:0009060">
    <property type="term" value="P:aerobic respiration"/>
    <property type="evidence" value="ECO:0007669"/>
    <property type="project" value="TreeGrafter"/>
</dbReference>
<keyword evidence="5 16" id="KW-0874">Quinone</keyword>